<keyword evidence="4" id="KW-0694">RNA-binding</keyword>
<evidence type="ECO:0000256" key="3">
    <source>
        <dbReference type="ARBA" id="ARBA00023274"/>
    </source>
</evidence>
<dbReference type="InterPro" id="IPR019972">
    <property type="entry name" value="Ribosomal_uL14_CS"/>
</dbReference>
<dbReference type="CDD" id="cd00337">
    <property type="entry name" value="Ribosomal_uL14"/>
    <property type="match status" value="1"/>
</dbReference>
<dbReference type="HAMAP" id="MF_01367">
    <property type="entry name" value="Ribosomal_uL14"/>
    <property type="match status" value="1"/>
</dbReference>
<dbReference type="GO" id="GO:0070180">
    <property type="term" value="F:large ribosomal subunit rRNA binding"/>
    <property type="evidence" value="ECO:0007669"/>
    <property type="project" value="TreeGrafter"/>
</dbReference>
<comment type="caution">
    <text evidence="6">The sequence shown here is derived from an EMBL/GenBank/DDBJ whole genome shotgun (WGS) entry which is preliminary data.</text>
</comment>
<evidence type="ECO:0000256" key="2">
    <source>
        <dbReference type="ARBA" id="ARBA00022980"/>
    </source>
</evidence>
<dbReference type="InterPro" id="IPR000218">
    <property type="entry name" value="Ribosomal_uL14"/>
</dbReference>
<dbReference type="Pfam" id="PF00238">
    <property type="entry name" value="Ribosomal_L14"/>
    <property type="match status" value="1"/>
</dbReference>
<dbReference type="InterPro" id="IPR036853">
    <property type="entry name" value="Ribosomal_uL14_sf"/>
</dbReference>
<dbReference type="GO" id="GO:0003735">
    <property type="term" value="F:structural constituent of ribosome"/>
    <property type="evidence" value="ECO:0007669"/>
    <property type="project" value="InterPro"/>
</dbReference>
<sequence length="142" mass="15639">MGKIRKKIKAHIKVKGDFTRVLPVGAFLTVADNTGAKRLQIITVKTMKGRKRRSLSAGIGDQVICSVVEGNPEMKHQVVPAVIVRQRKEFRRQNGEHIKFYDNAAVVVTPEGEMKGTEIRGPVAREAVQKWTALAAAAKIVV</sequence>
<organism evidence="6 7">
    <name type="scientific">Candidatus Naiadarchaeum limnaeum</name>
    <dbReference type="NCBI Taxonomy" id="2756139"/>
    <lineage>
        <taxon>Archaea</taxon>
        <taxon>Candidatus Undinarchaeota</taxon>
        <taxon>Candidatus Undinarchaeia</taxon>
        <taxon>Candidatus Naiadarchaeales</taxon>
        <taxon>Candidatus Naiadarchaeaceae</taxon>
        <taxon>Candidatus Naiadarchaeum</taxon>
    </lineage>
</organism>
<dbReference type="SMART" id="SM01374">
    <property type="entry name" value="Ribosomal_L14"/>
    <property type="match status" value="1"/>
</dbReference>
<dbReference type="Proteomes" id="UP000646946">
    <property type="component" value="Unassembled WGS sequence"/>
</dbReference>
<dbReference type="GO" id="GO:0022625">
    <property type="term" value="C:cytosolic large ribosomal subunit"/>
    <property type="evidence" value="ECO:0007669"/>
    <property type="project" value="TreeGrafter"/>
</dbReference>
<keyword evidence="3 4" id="KW-0687">Ribonucleoprotein</keyword>
<dbReference type="GO" id="GO:0006412">
    <property type="term" value="P:translation"/>
    <property type="evidence" value="ECO:0007669"/>
    <property type="project" value="UniProtKB-UniRule"/>
</dbReference>
<keyword evidence="4" id="KW-0699">rRNA-binding</keyword>
<evidence type="ECO:0000256" key="1">
    <source>
        <dbReference type="ARBA" id="ARBA00010745"/>
    </source>
</evidence>
<dbReference type="EMBL" id="DVAB01000024">
    <property type="protein sequence ID" value="HIK00491.1"/>
    <property type="molecule type" value="Genomic_DNA"/>
</dbReference>
<dbReference type="PANTHER" id="PTHR11761">
    <property type="entry name" value="50S/60S RIBOSOMAL PROTEIN L14/L23"/>
    <property type="match status" value="1"/>
</dbReference>
<gene>
    <name evidence="4" type="primary">rpl14</name>
    <name evidence="6" type="ORF">H1016_03055</name>
</gene>
<evidence type="ECO:0000256" key="4">
    <source>
        <dbReference type="HAMAP-Rule" id="MF_01367"/>
    </source>
</evidence>
<comment type="subunit">
    <text evidence="4">Part of the 50S ribosomal subunit. Forms a cluster with proteins L3 and L24e, part of which may contact the 16S rRNA in 2 intersubunit bridges.</text>
</comment>
<evidence type="ECO:0000313" key="7">
    <source>
        <dbReference type="Proteomes" id="UP000646946"/>
    </source>
</evidence>
<evidence type="ECO:0000313" key="6">
    <source>
        <dbReference type="EMBL" id="HIK00491.1"/>
    </source>
</evidence>
<comment type="similarity">
    <text evidence="1 4 5">Belongs to the universal ribosomal protein uL14 family.</text>
</comment>
<dbReference type="Gene3D" id="2.40.150.20">
    <property type="entry name" value="Ribosomal protein L14"/>
    <property type="match status" value="1"/>
</dbReference>
<accession>A0A832V1R8</accession>
<dbReference type="PROSITE" id="PS00049">
    <property type="entry name" value="RIBOSOMAL_L14"/>
    <property type="match status" value="1"/>
</dbReference>
<dbReference type="SUPFAM" id="SSF50193">
    <property type="entry name" value="Ribosomal protein L14"/>
    <property type="match status" value="1"/>
</dbReference>
<dbReference type="FunFam" id="2.40.150.20:FF:000007">
    <property type="entry name" value="50S ribosomal protein L14"/>
    <property type="match status" value="1"/>
</dbReference>
<reference evidence="6 7" key="1">
    <citation type="journal article" name="Nat. Commun.">
        <title>Undinarchaeota illuminate DPANN phylogeny and the impact of gene transfer on archaeal evolution.</title>
        <authorList>
            <person name="Dombrowski N."/>
            <person name="Williams T.A."/>
            <person name="Sun J."/>
            <person name="Woodcroft B.J."/>
            <person name="Lee J.H."/>
            <person name="Minh B.Q."/>
            <person name="Rinke C."/>
            <person name="Spang A."/>
        </authorList>
    </citation>
    <scope>NUCLEOTIDE SEQUENCE [LARGE SCALE GENOMIC DNA]</scope>
    <source>
        <strain evidence="6">MAG_bin1129</strain>
    </source>
</reference>
<comment type="function">
    <text evidence="4">Binds to 23S rRNA. Forms part of two intersubunit bridges in the 70S ribosome.</text>
</comment>
<dbReference type="AlphaFoldDB" id="A0A832V1R8"/>
<name>A0A832V1R8_9ARCH</name>
<keyword evidence="7" id="KW-1185">Reference proteome</keyword>
<dbReference type="NCBIfam" id="NF006344">
    <property type="entry name" value="PRK08571.1"/>
    <property type="match status" value="1"/>
</dbReference>
<evidence type="ECO:0000256" key="5">
    <source>
        <dbReference type="RuleBase" id="RU003949"/>
    </source>
</evidence>
<protein>
    <recommendedName>
        <fullName evidence="4">Large ribosomal subunit protein uL14</fullName>
    </recommendedName>
</protein>
<dbReference type="PANTHER" id="PTHR11761:SF8">
    <property type="entry name" value="LARGE RIBOSOMAL SUBUNIT PROTEIN UL14"/>
    <property type="match status" value="1"/>
</dbReference>
<proteinExistence type="inferred from homology"/>
<keyword evidence="2 4" id="KW-0689">Ribosomal protein</keyword>